<gene>
    <name evidence="4" type="ORF">QQF64_018330</name>
</gene>
<evidence type="ECO:0000313" key="5">
    <source>
        <dbReference type="Proteomes" id="UP001558613"/>
    </source>
</evidence>
<comment type="similarity">
    <text evidence="1">Belongs to the beta type-B retroviral polymerase family. HERV class-II K(HML-2) pol subfamily.</text>
</comment>
<evidence type="ECO:0000313" key="4">
    <source>
        <dbReference type="EMBL" id="KAL1250534.1"/>
    </source>
</evidence>
<dbReference type="InterPro" id="IPR043128">
    <property type="entry name" value="Rev_trsase/Diguanyl_cyclase"/>
</dbReference>
<dbReference type="Proteomes" id="UP001558613">
    <property type="component" value="Unassembled WGS sequence"/>
</dbReference>
<dbReference type="PANTHER" id="PTHR24559">
    <property type="entry name" value="TRANSPOSON TY3-I GAG-POL POLYPROTEIN"/>
    <property type="match status" value="1"/>
</dbReference>
<dbReference type="SUPFAM" id="SSF56672">
    <property type="entry name" value="DNA/RNA polymerases"/>
    <property type="match status" value="1"/>
</dbReference>
<evidence type="ECO:0000256" key="2">
    <source>
        <dbReference type="ARBA" id="ARBA00012180"/>
    </source>
</evidence>
<dbReference type="InterPro" id="IPR053134">
    <property type="entry name" value="RNA-dir_DNA_polymerase"/>
</dbReference>
<accession>A0ABR3LC87</accession>
<evidence type="ECO:0000256" key="1">
    <source>
        <dbReference type="ARBA" id="ARBA00010879"/>
    </source>
</evidence>
<proteinExistence type="inferred from homology"/>
<dbReference type="EMBL" id="JAYMGO010000022">
    <property type="protein sequence ID" value="KAL1250534.1"/>
    <property type="molecule type" value="Genomic_DNA"/>
</dbReference>
<dbReference type="EC" id="3.1.26.4" evidence="2"/>
<protein>
    <recommendedName>
        <fullName evidence="2">ribonuclease H</fullName>
        <ecNumber evidence="2">3.1.26.4</ecNumber>
    </recommendedName>
</protein>
<name>A0ABR3LC87_9TELE</name>
<dbReference type="CDD" id="cd01647">
    <property type="entry name" value="RT_LTR"/>
    <property type="match status" value="1"/>
</dbReference>
<feature type="domain" description="Reverse transcriptase" evidence="3">
    <location>
        <begin position="22"/>
        <end position="113"/>
    </location>
</feature>
<dbReference type="InterPro" id="IPR043502">
    <property type="entry name" value="DNA/RNA_pol_sf"/>
</dbReference>
<evidence type="ECO:0000259" key="3">
    <source>
        <dbReference type="Pfam" id="PF00078"/>
    </source>
</evidence>
<dbReference type="Gene3D" id="3.30.70.270">
    <property type="match status" value="1"/>
</dbReference>
<dbReference type="InterPro" id="IPR000477">
    <property type="entry name" value="RT_dom"/>
</dbReference>
<sequence>MTSADSTRSPSSTDIPCREWMLLDRLGRARYISNLDLTKGYWQVPLTEEAKPKTDFPTPSGHWQYRGLPFGLHAPATFQRLMDILLRPHQSYIDDVIIHSETWENHLAWLRRVLLEL</sequence>
<organism evidence="4 5">
    <name type="scientific">Cirrhinus molitorella</name>
    <name type="common">mud carp</name>
    <dbReference type="NCBI Taxonomy" id="172907"/>
    <lineage>
        <taxon>Eukaryota</taxon>
        <taxon>Metazoa</taxon>
        <taxon>Chordata</taxon>
        <taxon>Craniata</taxon>
        <taxon>Vertebrata</taxon>
        <taxon>Euteleostomi</taxon>
        <taxon>Actinopterygii</taxon>
        <taxon>Neopterygii</taxon>
        <taxon>Teleostei</taxon>
        <taxon>Ostariophysi</taxon>
        <taxon>Cypriniformes</taxon>
        <taxon>Cyprinidae</taxon>
        <taxon>Labeoninae</taxon>
        <taxon>Labeonini</taxon>
        <taxon>Cirrhinus</taxon>
    </lineage>
</organism>
<keyword evidence="5" id="KW-1185">Reference proteome</keyword>
<comment type="caution">
    <text evidence="4">The sequence shown here is derived from an EMBL/GenBank/DDBJ whole genome shotgun (WGS) entry which is preliminary data.</text>
</comment>
<dbReference type="Pfam" id="PF00078">
    <property type="entry name" value="RVT_1"/>
    <property type="match status" value="1"/>
</dbReference>
<reference evidence="4 5" key="1">
    <citation type="submission" date="2023-09" db="EMBL/GenBank/DDBJ databases">
        <authorList>
            <person name="Wang M."/>
        </authorList>
    </citation>
    <scope>NUCLEOTIDE SEQUENCE [LARGE SCALE GENOMIC DNA]</scope>
    <source>
        <strain evidence="4">GT-2023</strain>
        <tissue evidence="4">Liver</tissue>
    </source>
</reference>
<dbReference type="PANTHER" id="PTHR24559:SF454">
    <property type="entry name" value="RIBONUCLEASE H"/>
    <property type="match status" value="1"/>
</dbReference>
<dbReference type="Gene3D" id="3.10.10.10">
    <property type="entry name" value="HIV Type 1 Reverse Transcriptase, subunit A, domain 1"/>
    <property type="match status" value="1"/>
</dbReference>